<reference evidence="6" key="1">
    <citation type="submission" date="2023-06" db="EMBL/GenBank/DDBJ databases">
        <title>Genomic of Agaribacillus aureum.</title>
        <authorList>
            <person name="Wang G."/>
        </authorList>
    </citation>
    <scope>NUCLEOTIDE SEQUENCE</scope>
    <source>
        <strain evidence="6">BMA12</strain>
    </source>
</reference>
<dbReference type="Pfam" id="PF00877">
    <property type="entry name" value="NLPC_P60"/>
    <property type="match status" value="1"/>
</dbReference>
<keyword evidence="2" id="KW-0645">Protease</keyword>
<evidence type="ECO:0000256" key="2">
    <source>
        <dbReference type="ARBA" id="ARBA00022670"/>
    </source>
</evidence>
<dbReference type="PROSITE" id="PS51935">
    <property type="entry name" value="NLPC_P60"/>
    <property type="match status" value="1"/>
</dbReference>
<comment type="similarity">
    <text evidence="1">Belongs to the peptidase C40 family.</text>
</comment>
<dbReference type="Pfam" id="PF18348">
    <property type="entry name" value="SH3_16"/>
    <property type="match status" value="1"/>
</dbReference>
<keyword evidence="7" id="KW-1185">Reference proteome</keyword>
<sequence length="266" mass="30874">MLSTTLKGICRLSVIPVRAEGSDRSEMITQLLFGDHYEVLEKSQDQNWYKIKIYFDGYEGWICHKQWVEISDDFYKDLSHLNHKIAVDLNTELTYSGKKINILIGSVLPFSPQELFDMETQLQFNGKSENSGERKGYRYLEEIAFRYLNAPYLWGGKMPFGIDCSGFTQQVYRICGYNLKRDSWQQAEQGLTIDDLKDAHPGDLVFFAKENKRVYHVGILLADSKVIHASGFVRVDRLDSTGIFNEDLNRYTHKLFSIKRILKDEL</sequence>
<dbReference type="Proteomes" id="UP001172083">
    <property type="component" value="Unassembled WGS sequence"/>
</dbReference>
<dbReference type="InterPro" id="IPR051202">
    <property type="entry name" value="Peptidase_C40"/>
</dbReference>
<feature type="domain" description="NlpC/P60" evidence="5">
    <location>
        <begin position="134"/>
        <end position="262"/>
    </location>
</feature>
<dbReference type="InterPro" id="IPR041382">
    <property type="entry name" value="SH3_16"/>
</dbReference>
<evidence type="ECO:0000256" key="4">
    <source>
        <dbReference type="ARBA" id="ARBA00022807"/>
    </source>
</evidence>
<dbReference type="RefSeq" id="WP_346757450.1">
    <property type="nucleotide sequence ID" value="NZ_JAUJEB010000001.1"/>
</dbReference>
<organism evidence="6 7">
    <name type="scientific">Agaribacillus aureus</name>
    <dbReference type="NCBI Taxonomy" id="3051825"/>
    <lineage>
        <taxon>Bacteria</taxon>
        <taxon>Pseudomonadati</taxon>
        <taxon>Bacteroidota</taxon>
        <taxon>Cytophagia</taxon>
        <taxon>Cytophagales</taxon>
        <taxon>Splendidivirgaceae</taxon>
        <taxon>Agaribacillus</taxon>
    </lineage>
</organism>
<accession>A0ABT8L506</accession>
<evidence type="ECO:0000256" key="1">
    <source>
        <dbReference type="ARBA" id="ARBA00007074"/>
    </source>
</evidence>
<dbReference type="PANTHER" id="PTHR47053">
    <property type="entry name" value="MUREIN DD-ENDOPEPTIDASE MEPH-RELATED"/>
    <property type="match status" value="1"/>
</dbReference>
<keyword evidence="4" id="KW-0788">Thiol protease</keyword>
<dbReference type="PANTHER" id="PTHR47053:SF1">
    <property type="entry name" value="MUREIN DD-ENDOPEPTIDASE MEPH-RELATED"/>
    <property type="match status" value="1"/>
</dbReference>
<dbReference type="InterPro" id="IPR000064">
    <property type="entry name" value="NLP_P60_dom"/>
</dbReference>
<dbReference type="Gene3D" id="3.90.1720.10">
    <property type="entry name" value="endopeptidase domain like (from Nostoc punctiforme)"/>
    <property type="match status" value="1"/>
</dbReference>
<dbReference type="EMBL" id="JAUJEB010000001">
    <property type="protein sequence ID" value="MDN5212126.1"/>
    <property type="molecule type" value="Genomic_DNA"/>
</dbReference>
<gene>
    <name evidence="6" type="ORF">QQ020_08690</name>
</gene>
<dbReference type="InterPro" id="IPR038765">
    <property type="entry name" value="Papain-like_cys_pep_sf"/>
</dbReference>
<dbReference type="SUPFAM" id="SSF54001">
    <property type="entry name" value="Cysteine proteinases"/>
    <property type="match status" value="1"/>
</dbReference>
<protein>
    <submittedName>
        <fullName evidence="6">C40 family peptidase</fullName>
    </submittedName>
</protein>
<comment type="caution">
    <text evidence="6">The sequence shown here is derived from an EMBL/GenBank/DDBJ whole genome shotgun (WGS) entry which is preliminary data.</text>
</comment>
<name>A0ABT8L506_9BACT</name>
<evidence type="ECO:0000259" key="5">
    <source>
        <dbReference type="PROSITE" id="PS51935"/>
    </source>
</evidence>
<proteinExistence type="inferred from homology"/>
<evidence type="ECO:0000313" key="6">
    <source>
        <dbReference type="EMBL" id="MDN5212126.1"/>
    </source>
</evidence>
<dbReference type="Gene3D" id="2.30.30.40">
    <property type="entry name" value="SH3 Domains"/>
    <property type="match status" value="1"/>
</dbReference>
<evidence type="ECO:0000313" key="7">
    <source>
        <dbReference type="Proteomes" id="UP001172083"/>
    </source>
</evidence>
<keyword evidence="3" id="KW-0378">Hydrolase</keyword>
<evidence type="ECO:0000256" key="3">
    <source>
        <dbReference type="ARBA" id="ARBA00022801"/>
    </source>
</evidence>